<dbReference type="PANTHER" id="PTHR43537">
    <property type="entry name" value="TRANSCRIPTIONAL REGULATOR, GNTR FAMILY"/>
    <property type="match status" value="1"/>
</dbReference>
<gene>
    <name evidence="5" type="ORF">GR170_20335</name>
</gene>
<dbReference type="PANTHER" id="PTHR43537:SF53">
    <property type="entry name" value="HTH-TYPE TRANSCRIPTIONAL REPRESSOR NANR"/>
    <property type="match status" value="1"/>
</dbReference>
<dbReference type="GO" id="GO:0003677">
    <property type="term" value="F:DNA binding"/>
    <property type="evidence" value="ECO:0007669"/>
    <property type="project" value="UniProtKB-KW"/>
</dbReference>
<evidence type="ECO:0000256" key="2">
    <source>
        <dbReference type="ARBA" id="ARBA00023125"/>
    </source>
</evidence>
<keyword evidence="6" id="KW-1185">Reference proteome</keyword>
<dbReference type="SMART" id="SM00895">
    <property type="entry name" value="FCD"/>
    <property type="match status" value="1"/>
</dbReference>
<dbReference type="Pfam" id="PF07729">
    <property type="entry name" value="FCD"/>
    <property type="match status" value="1"/>
</dbReference>
<keyword evidence="2" id="KW-0238">DNA-binding</keyword>
<protein>
    <submittedName>
        <fullName evidence="5">FCD domain-containing protein</fullName>
    </submittedName>
</protein>
<dbReference type="AlphaFoldDB" id="A0A6L7G7Z3"/>
<dbReference type="Pfam" id="PF00392">
    <property type="entry name" value="GntR"/>
    <property type="match status" value="1"/>
</dbReference>
<evidence type="ECO:0000256" key="1">
    <source>
        <dbReference type="ARBA" id="ARBA00023015"/>
    </source>
</evidence>
<dbReference type="SUPFAM" id="SSF48008">
    <property type="entry name" value="GntR ligand-binding domain-like"/>
    <property type="match status" value="1"/>
</dbReference>
<dbReference type="RefSeq" id="WP_160896315.1">
    <property type="nucleotide sequence ID" value="NZ_WUMU01000024.1"/>
</dbReference>
<dbReference type="InterPro" id="IPR011711">
    <property type="entry name" value="GntR_C"/>
</dbReference>
<dbReference type="Proteomes" id="UP000477911">
    <property type="component" value="Unassembled WGS sequence"/>
</dbReference>
<dbReference type="SMART" id="SM00345">
    <property type="entry name" value="HTH_GNTR"/>
    <property type="match status" value="1"/>
</dbReference>
<dbReference type="InterPro" id="IPR036388">
    <property type="entry name" value="WH-like_DNA-bd_sf"/>
</dbReference>
<evidence type="ECO:0000256" key="3">
    <source>
        <dbReference type="ARBA" id="ARBA00023163"/>
    </source>
</evidence>
<keyword evidence="1" id="KW-0805">Transcription regulation</keyword>
<dbReference type="CDD" id="cd07377">
    <property type="entry name" value="WHTH_GntR"/>
    <property type="match status" value="1"/>
</dbReference>
<proteinExistence type="predicted"/>
<dbReference type="PROSITE" id="PS50949">
    <property type="entry name" value="HTH_GNTR"/>
    <property type="match status" value="1"/>
</dbReference>
<evidence type="ECO:0000313" key="5">
    <source>
        <dbReference type="EMBL" id="MXN20191.1"/>
    </source>
</evidence>
<dbReference type="InterPro" id="IPR008920">
    <property type="entry name" value="TF_FadR/GntR_C"/>
</dbReference>
<keyword evidence="3" id="KW-0804">Transcription</keyword>
<evidence type="ECO:0000313" key="6">
    <source>
        <dbReference type="Proteomes" id="UP000477911"/>
    </source>
</evidence>
<reference evidence="5 6" key="1">
    <citation type="submission" date="2019-12" db="EMBL/GenBank/DDBJ databases">
        <authorList>
            <person name="Li M."/>
        </authorList>
    </citation>
    <scope>NUCLEOTIDE SEQUENCE [LARGE SCALE GENOMIC DNA]</scope>
    <source>
        <strain evidence="5 6">GBMRC 2024</strain>
    </source>
</reference>
<dbReference type="SUPFAM" id="SSF46785">
    <property type="entry name" value="Winged helix' DNA-binding domain"/>
    <property type="match status" value="1"/>
</dbReference>
<dbReference type="GO" id="GO:0003700">
    <property type="term" value="F:DNA-binding transcription factor activity"/>
    <property type="evidence" value="ECO:0007669"/>
    <property type="project" value="InterPro"/>
</dbReference>
<evidence type="ECO:0000259" key="4">
    <source>
        <dbReference type="PROSITE" id="PS50949"/>
    </source>
</evidence>
<organism evidence="5 6">
    <name type="scientific">Pseudooceanicola albus</name>
    <dbReference type="NCBI Taxonomy" id="2692189"/>
    <lineage>
        <taxon>Bacteria</taxon>
        <taxon>Pseudomonadati</taxon>
        <taxon>Pseudomonadota</taxon>
        <taxon>Alphaproteobacteria</taxon>
        <taxon>Rhodobacterales</taxon>
        <taxon>Paracoccaceae</taxon>
        <taxon>Pseudooceanicola</taxon>
    </lineage>
</organism>
<feature type="domain" description="HTH gntR-type" evidence="4">
    <location>
        <begin position="7"/>
        <end position="74"/>
    </location>
</feature>
<name>A0A6L7G7Z3_9RHOB</name>
<dbReference type="Gene3D" id="1.20.120.530">
    <property type="entry name" value="GntR ligand-binding domain-like"/>
    <property type="match status" value="1"/>
</dbReference>
<comment type="caution">
    <text evidence="5">The sequence shown here is derived from an EMBL/GenBank/DDBJ whole genome shotgun (WGS) entry which is preliminary data.</text>
</comment>
<dbReference type="Gene3D" id="1.10.10.10">
    <property type="entry name" value="Winged helix-like DNA-binding domain superfamily/Winged helix DNA-binding domain"/>
    <property type="match status" value="1"/>
</dbReference>
<dbReference type="EMBL" id="WUMU01000024">
    <property type="protein sequence ID" value="MXN20191.1"/>
    <property type="molecule type" value="Genomic_DNA"/>
</dbReference>
<dbReference type="InterPro" id="IPR036390">
    <property type="entry name" value="WH_DNA-bd_sf"/>
</dbReference>
<sequence>MAGGIQEISSDRVATELADAIHAHRIAPGTKLNEDEVGTIFGVSRTVARAALQSLAHMRLVDRRPNRGAYVAHPGPTEAIEVLEARALLEASTARAAALRMSDADAGALRALIAEEHAAEAEGNHGRGVYLCGQFHLEIARISGKETLRELLEQLVARSSLIMAIYGRGSTAGCVNAPHHRLVDALAAGDADRAEWLMVEHLQTLISSLDLDRRTRPLSLKEALVP</sequence>
<accession>A0A6L7G7Z3</accession>
<dbReference type="InterPro" id="IPR000524">
    <property type="entry name" value="Tscrpt_reg_HTH_GntR"/>
</dbReference>